<comment type="caution">
    <text evidence="1">The sequence shown here is derived from an EMBL/GenBank/DDBJ whole genome shotgun (WGS) entry which is preliminary data.</text>
</comment>
<dbReference type="Proteomes" id="UP001497535">
    <property type="component" value="Unassembled WGS sequence"/>
</dbReference>
<name>A0ACB1A9L4_MELEN</name>
<organism evidence="1 2">
    <name type="scientific">Meloidogyne enterolobii</name>
    <name type="common">Root-knot nematode worm</name>
    <name type="synonym">Meloidogyne mayaguensis</name>
    <dbReference type="NCBI Taxonomy" id="390850"/>
    <lineage>
        <taxon>Eukaryota</taxon>
        <taxon>Metazoa</taxon>
        <taxon>Ecdysozoa</taxon>
        <taxon>Nematoda</taxon>
        <taxon>Chromadorea</taxon>
        <taxon>Rhabditida</taxon>
        <taxon>Tylenchina</taxon>
        <taxon>Tylenchomorpha</taxon>
        <taxon>Tylenchoidea</taxon>
        <taxon>Meloidogynidae</taxon>
        <taxon>Meloidogyninae</taxon>
        <taxon>Meloidogyne</taxon>
    </lineage>
</organism>
<sequence>MSPVHSPILNLTQMQLSFAGCGFLCIYHAGVCAAIKEYAPQLTLNRIKGASAGAIAAAGLVCNVCMSHATSTILQIVTEARAGSLLALSPNFDVLALVRQGLEQTLPENARNFSLNFFKFLKNPLPDILCTGRLFISATRARDYKNALISEFVSREELIEALLCSCFIPFYCGRTPPTYRGEQYIDGAFSDNQPGKWEPGTITVSPFSGESDICPTDEDSARQV</sequence>
<evidence type="ECO:0000313" key="2">
    <source>
        <dbReference type="Proteomes" id="UP001497535"/>
    </source>
</evidence>
<gene>
    <name evidence="1" type="ORF">MENTE1834_LOCUS34825</name>
</gene>
<protein>
    <submittedName>
        <fullName evidence="1">Uncharacterized protein</fullName>
    </submittedName>
</protein>
<reference evidence="1" key="1">
    <citation type="submission" date="2023-11" db="EMBL/GenBank/DDBJ databases">
        <authorList>
            <person name="Poullet M."/>
        </authorList>
    </citation>
    <scope>NUCLEOTIDE SEQUENCE</scope>
    <source>
        <strain evidence="1">E1834</strain>
    </source>
</reference>
<dbReference type="EMBL" id="CAVMJV010000064">
    <property type="protein sequence ID" value="CAK5087277.1"/>
    <property type="molecule type" value="Genomic_DNA"/>
</dbReference>
<evidence type="ECO:0000313" key="1">
    <source>
        <dbReference type="EMBL" id="CAK5087277.1"/>
    </source>
</evidence>
<keyword evidence="2" id="KW-1185">Reference proteome</keyword>
<proteinExistence type="predicted"/>
<accession>A0ACB1A9L4</accession>